<feature type="transmembrane region" description="Helical" evidence="1">
    <location>
        <begin position="24"/>
        <end position="45"/>
    </location>
</feature>
<name>A0A2T1DJ88_9CYAN</name>
<accession>A0A2T1DJ88</accession>
<dbReference type="AlphaFoldDB" id="A0A2T1DJ88"/>
<sequence>MGTLKQETLIELTMNNFRQRLEGLMGKMVIAIIVMTCINFVLVGIRYQQSRTKLDKAVASFEQSGLLPEVALASLDGKDSKQPEVVRPYAELLNQLEAKCIEPRTELMGISRALTKHERKQQQEVTYLEGLQELMSDVESGFEKFPATCMEAYSYHVQASQQ</sequence>
<gene>
    <name evidence="2" type="ORF">C7B65_06475</name>
</gene>
<organism evidence="2 3">
    <name type="scientific">Phormidesmis priestleyi ULC007</name>
    <dbReference type="NCBI Taxonomy" id="1920490"/>
    <lineage>
        <taxon>Bacteria</taxon>
        <taxon>Bacillati</taxon>
        <taxon>Cyanobacteriota</taxon>
        <taxon>Cyanophyceae</taxon>
        <taxon>Leptolyngbyales</taxon>
        <taxon>Leptolyngbyaceae</taxon>
        <taxon>Phormidesmis</taxon>
    </lineage>
</organism>
<dbReference type="Proteomes" id="UP000238634">
    <property type="component" value="Unassembled WGS sequence"/>
</dbReference>
<proteinExistence type="predicted"/>
<dbReference type="EMBL" id="PVWG01000005">
    <property type="protein sequence ID" value="PSB20546.1"/>
    <property type="molecule type" value="Genomic_DNA"/>
</dbReference>
<protein>
    <submittedName>
        <fullName evidence="2">Uncharacterized protein</fullName>
    </submittedName>
</protein>
<reference evidence="2 3" key="1">
    <citation type="submission" date="2018-02" db="EMBL/GenBank/DDBJ databases">
        <authorList>
            <person name="Cohen D.B."/>
            <person name="Kent A.D."/>
        </authorList>
    </citation>
    <scope>NUCLEOTIDE SEQUENCE [LARGE SCALE GENOMIC DNA]</scope>
    <source>
        <strain evidence="2 3">ULC007</strain>
    </source>
</reference>
<evidence type="ECO:0000313" key="3">
    <source>
        <dbReference type="Proteomes" id="UP000238634"/>
    </source>
</evidence>
<keyword evidence="3" id="KW-1185">Reference proteome</keyword>
<keyword evidence="1" id="KW-0812">Transmembrane</keyword>
<comment type="caution">
    <text evidence="2">The sequence shown here is derived from an EMBL/GenBank/DDBJ whole genome shotgun (WGS) entry which is preliminary data.</text>
</comment>
<evidence type="ECO:0000256" key="1">
    <source>
        <dbReference type="SAM" id="Phobius"/>
    </source>
</evidence>
<keyword evidence="1" id="KW-0472">Membrane</keyword>
<dbReference type="STRING" id="1920490.GCA_001895925_02576"/>
<evidence type="ECO:0000313" key="2">
    <source>
        <dbReference type="EMBL" id="PSB20546.1"/>
    </source>
</evidence>
<keyword evidence="1" id="KW-1133">Transmembrane helix</keyword>
<reference evidence="2 3" key="2">
    <citation type="submission" date="2018-03" db="EMBL/GenBank/DDBJ databases">
        <title>The ancient ancestry and fast evolution of plastids.</title>
        <authorList>
            <person name="Moore K.R."/>
            <person name="Magnabosco C."/>
            <person name="Momper L."/>
            <person name="Gold D.A."/>
            <person name="Bosak T."/>
            <person name="Fournier G.P."/>
        </authorList>
    </citation>
    <scope>NUCLEOTIDE SEQUENCE [LARGE SCALE GENOMIC DNA]</scope>
    <source>
        <strain evidence="2 3">ULC007</strain>
    </source>
</reference>